<reference evidence="1 2" key="1">
    <citation type="submission" date="2019-03" db="EMBL/GenBank/DDBJ databases">
        <title>Comparative insights into the high quality Complete genome sequence of highly metal resistant Cupriavidus metallidurans strain BS1 isolated from a gold-copper mine.</title>
        <authorList>
            <person name="Mazhar H.S."/>
            <person name="Rensing C."/>
        </authorList>
    </citation>
    <scope>NUCLEOTIDE SEQUENCE [LARGE SCALE GENOMIC DNA]</scope>
    <source>
        <strain evidence="1 2">BS1</strain>
    </source>
</reference>
<evidence type="ECO:0000313" key="2">
    <source>
        <dbReference type="Proteomes" id="UP000253772"/>
    </source>
</evidence>
<proteinExistence type="predicted"/>
<dbReference type="AlphaFoldDB" id="A0A2L0X1I6"/>
<dbReference type="EMBL" id="CP037901">
    <property type="protein sequence ID" value="QBP12733.1"/>
    <property type="molecule type" value="Genomic_DNA"/>
</dbReference>
<dbReference type="OrthoDB" id="8971179at2"/>
<name>A0A2L0X1I6_9BURK</name>
<dbReference type="Proteomes" id="UP000253772">
    <property type="component" value="Chromosome c2"/>
</dbReference>
<protein>
    <submittedName>
        <fullName evidence="1">Uncharacterized protein</fullName>
    </submittedName>
</protein>
<sequence length="77" mass="8280">MKSAVIVNEQATNNLASQEVDDDIVLGLPRLKPGQTCSIMDLEGCLAGRAINPPITVEDMDEAIAEGIVERYMATFS</sequence>
<gene>
    <name evidence="1" type="ORF">DDF84_023930</name>
</gene>
<dbReference type="RefSeq" id="WP_017511559.1">
    <property type="nucleotide sequence ID" value="NZ_CP026544.1"/>
</dbReference>
<evidence type="ECO:0000313" key="1">
    <source>
        <dbReference type="EMBL" id="QBP12733.1"/>
    </source>
</evidence>
<organism evidence="1 2">
    <name type="scientific">Cupriavidus metallidurans</name>
    <dbReference type="NCBI Taxonomy" id="119219"/>
    <lineage>
        <taxon>Bacteria</taxon>
        <taxon>Pseudomonadati</taxon>
        <taxon>Pseudomonadota</taxon>
        <taxon>Betaproteobacteria</taxon>
        <taxon>Burkholderiales</taxon>
        <taxon>Burkholderiaceae</taxon>
        <taxon>Cupriavidus</taxon>
    </lineage>
</organism>
<accession>A0A2L0X1I6</accession>